<name>A0A1Q8CP94_9PSEU</name>
<evidence type="ECO:0000313" key="4">
    <source>
        <dbReference type="Proteomes" id="UP000185596"/>
    </source>
</evidence>
<dbReference type="Proteomes" id="UP000185596">
    <property type="component" value="Unassembled WGS sequence"/>
</dbReference>
<dbReference type="Pfam" id="PF02594">
    <property type="entry name" value="DUF167"/>
    <property type="match status" value="1"/>
</dbReference>
<dbReference type="HAMAP" id="MF_00634">
    <property type="entry name" value="UPF0235"/>
    <property type="match status" value="1"/>
</dbReference>
<dbReference type="STRING" id="1912961.BU204_18165"/>
<dbReference type="PANTHER" id="PTHR13420">
    <property type="entry name" value="UPF0235 PROTEIN C15ORF40"/>
    <property type="match status" value="1"/>
</dbReference>
<dbReference type="AlphaFoldDB" id="A0A1Q8CP94"/>
<dbReference type="OrthoDB" id="5244571at2"/>
<dbReference type="InterPro" id="IPR003746">
    <property type="entry name" value="DUF167"/>
</dbReference>
<evidence type="ECO:0000256" key="2">
    <source>
        <dbReference type="HAMAP-Rule" id="MF_00634"/>
    </source>
</evidence>
<dbReference type="PANTHER" id="PTHR13420:SF7">
    <property type="entry name" value="UPF0235 PROTEIN C15ORF40"/>
    <property type="match status" value="1"/>
</dbReference>
<proteinExistence type="inferred from homology"/>
<protein>
    <recommendedName>
        <fullName evidence="2">UPF0235 protein BU204_18165</fullName>
    </recommendedName>
</protein>
<accession>A0A1Q8CP94</accession>
<dbReference type="NCBIfam" id="TIGR00251">
    <property type="entry name" value="DUF167 family protein"/>
    <property type="match status" value="1"/>
</dbReference>
<dbReference type="Gene3D" id="3.30.1200.10">
    <property type="entry name" value="YggU-like"/>
    <property type="match status" value="1"/>
</dbReference>
<dbReference type="InterPro" id="IPR036591">
    <property type="entry name" value="YggU-like_sf"/>
</dbReference>
<comment type="caution">
    <text evidence="3">The sequence shown here is derived from an EMBL/GenBank/DDBJ whole genome shotgun (WGS) entry which is preliminary data.</text>
</comment>
<dbReference type="GO" id="GO:0005737">
    <property type="term" value="C:cytoplasm"/>
    <property type="evidence" value="ECO:0007669"/>
    <property type="project" value="TreeGrafter"/>
</dbReference>
<dbReference type="SUPFAM" id="SSF69786">
    <property type="entry name" value="YggU-like"/>
    <property type="match status" value="1"/>
</dbReference>
<comment type="similarity">
    <text evidence="1 2">Belongs to the UPF0235 family.</text>
</comment>
<reference evidence="3 4" key="1">
    <citation type="submission" date="2016-12" db="EMBL/GenBank/DDBJ databases">
        <title>The draft genome sequence of Actinophytocola sp. 11-183.</title>
        <authorList>
            <person name="Wang W."/>
            <person name="Yuan L."/>
        </authorList>
    </citation>
    <scope>NUCLEOTIDE SEQUENCE [LARGE SCALE GENOMIC DNA]</scope>
    <source>
        <strain evidence="3 4">11-183</strain>
    </source>
</reference>
<keyword evidence="4" id="KW-1185">Reference proteome</keyword>
<dbReference type="EMBL" id="MSIE01000032">
    <property type="protein sequence ID" value="OLF16166.1"/>
    <property type="molecule type" value="Genomic_DNA"/>
</dbReference>
<sequence>MVRFPVRVKPAARREAVGGRWPGPRGDALVVAVTAPAVDGKANEAVRRALATAFAVRRQDVEIVSGTHSRDKLVELSNAPRASALLTHLLG</sequence>
<evidence type="ECO:0000256" key="1">
    <source>
        <dbReference type="ARBA" id="ARBA00010364"/>
    </source>
</evidence>
<dbReference type="SMART" id="SM01152">
    <property type="entry name" value="DUF167"/>
    <property type="match status" value="1"/>
</dbReference>
<organism evidence="3 4">
    <name type="scientific">Actinophytocola xanthii</name>
    <dbReference type="NCBI Taxonomy" id="1912961"/>
    <lineage>
        <taxon>Bacteria</taxon>
        <taxon>Bacillati</taxon>
        <taxon>Actinomycetota</taxon>
        <taxon>Actinomycetes</taxon>
        <taxon>Pseudonocardiales</taxon>
        <taxon>Pseudonocardiaceae</taxon>
    </lineage>
</organism>
<evidence type="ECO:0000313" key="3">
    <source>
        <dbReference type="EMBL" id="OLF16166.1"/>
    </source>
</evidence>
<gene>
    <name evidence="3" type="ORF">BU204_18165</name>
</gene>